<accession>A0A0G0W3B6</accession>
<feature type="transmembrane region" description="Helical" evidence="1">
    <location>
        <begin position="22"/>
        <end position="46"/>
    </location>
</feature>
<evidence type="ECO:0000256" key="1">
    <source>
        <dbReference type="SAM" id="Phobius"/>
    </source>
</evidence>
<keyword evidence="1" id="KW-0812">Transmembrane</keyword>
<keyword evidence="1" id="KW-1133">Transmembrane helix</keyword>
<reference evidence="3 4" key="1">
    <citation type="journal article" date="2015" name="Nature">
        <title>rRNA introns, odd ribosomes, and small enigmatic genomes across a large radiation of phyla.</title>
        <authorList>
            <person name="Brown C.T."/>
            <person name="Hug L.A."/>
            <person name="Thomas B.C."/>
            <person name="Sharon I."/>
            <person name="Castelle C.J."/>
            <person name="Singh A."/>
            <person name="Wilkins M.J."/>
            <person name="Williams K.H."/>
            <person name="Banfield J.F."/>
        </authorList>
    </citation>
    <scope>NUCLEOTIDE SEQUENCE [LARGE SCALE GENOMIC DNA]</scope>
</reference>
<dbReference type="InterPro" id="IPR000326">
    <property type="entry name" value="PAP2/HPO"/>
</dbReference>
<dbReference type="EMBL" id="LBZL01000022">
    <property type="protein sequence ID" value="KKR69762.1"/>
    <property type="molecule type" value="Genomic_DNA"/>
</dbReference>
<gene>
    <name evidence="3" type="ORF">UU13_C0022G0003</name>
</gene>
<dbReference type="SMART" id="SM00014">
    <property type="entry name" value="acidPPc"/>
    <property type="match status" value="1"/>
</dbReference>
<feature type="transmembrane region" description="Helical" evidence="1">
    <location>
        <begin position="161"/>
        <end position="177"/>
    </location>
</feature>
<name>A0A0G0W3B6_9BACT</name>
<dbReference type="PANTHER" id="PTHR14969:SF13">
    <property type="entry name" value="AT30094P"/>
    <property type="match status" value="1"/>
</dbReference>
<evidence type="ECO:0000313" key="3">
    <source>
        <dbReference type="EMBL" id="KKR69762.1"/>
    </source>
</evidence>
<dbReference type="Gene3D" id="1.20.144.10">
    <property type="entry name" value="Phosphatidic acid phosphatase type 2/haloperoxidase"/>
    <property type="match status" value="1"/>
</dbReference>
<proteinExistence type="predicted"/>
<sequence>MNNEFFFFFYNLAHRADLLDKLIVFFAVYFPFIVVILAGLFLLFHLPAQAGHEVLKAENPFRVFLEKKKEILVVFFSSFLAYFLSSILKFLFHTARPFLALPNISSLFSESSFAFPSGHSAFFAALAFSIFFLHKKAGYIFMFFALLIGLARIIAGVHFPIDILGGFVLGALVAYFVKNV</sequence>
<dbReference type="InterPro" id="IPR036938">
    <property type="entry name" value="PAP2/HPO_sf"/>
</dbReference>
<dbReference type="Proteomes" id="UP000034452">
    <property type="component" value="Unassembled WGS sequence"/>
</dbReference>
<dbReference type="SUPFAM" id="SSF48317">
    <property type="entry name" value="Acid phosphatase/Vanadium-dependent haloperoxidase"/>
    <property type="match status" value="1"/>
</dbReference>
<feature type="transmembrane region" description="Helical" evidence="1">
    <location>
        <begin position="71"/>
        <end position="92"/>
    </location>
</feature>
<evidence type="ECO:0000259" key="2">
    <source>
        <dbReference type="SMART" id="SM00014"/>
    </source>
</evidence>
<comment type="caution">
    <text evidence="3">The sequence shown here is derived from an EMBL/GenBank/DDBJ whole genome shotgun (WGS) entry which is preliminary data.</text>
</comment>
<feature type="transmembrane region" description="Helical" evidence="1">
    <location>
        <begin position="139"/>
        <end position="155"/>
    </location>
</feature>
<keyword evidence="1" id="KW-0472">Membrane</keyword>
<evidence type="ECO:0000313" key="4">
    <source>
        <dbReference type="Proteomes" id="UP000034452"/>
    </source>
</evidence>
<dbReference type="CDD" id="cd01610">
    <property type="entry name" value="PAP2_like"/>
    <property type="match status" value="1"/>
</dbReference>
<feature type="domain" description="Phosphatidic acid phosphatase type 2/haloperoxidase" evidence="2">
    <location>
        <begin position="70"/>
        <end position="178"/>
    </location>
</feature>
<feature type="transmembrane region" description="Helical" evidence="1">
    <location>
        <begin position="112"/>
        <end position="132"/>
    </location>
</feature>
<dbReference type="AlphaFoldDB" id="A0A0G0W3B6"/>
<organism evidence="3 4">
    <name type="scientific">Candidatus Nomurabacteria bacterium GW2011_GWB1_40_7</name>
    <dbReference type="NCBI Taxonomy" id="1618744"/>
    <lineage>
        <taxon>Bacteria</taxon>
        <taxon>Candidatus Nomuraibacteriota</taxon>
    </lineage>
</organism>
<dbReference type="PANTHER" id="PTHR14969">
    <property type="entry name" value="SPHINGOSINE-1-PHOSPHATE PHOSPHOHYDROLASE"/>
    <property type="match status" value="1"/>
</dbReference>
<dbReference type="Pfam" id="PF01569">
    <property type="entry name" value="PAP2"/>
    <property type="match status" value="1"/>
</dbReference>
<protein>
    <recommendedName>
        <fullName evidence="2">Phosphatidic acid phosphatase type 2/haloperoxidase domain-containing protein</fullName>
    </recommendedName>
</protein>